<name>A0A8H6HB84_9AGAR</name>
<dbReference type="Proteomes" id="UP000521943">
    <property type="component" value="Unassembled WGS sequence"/>
</dbReference>
<dbReference type="OrthoDB" id="3048040at2759"/>
<organism evidence="1 2">
    <name type="scientific">Ephemerocybe angulata</name>
    <dbReference type="NCBI Taxonomy" id="980116"/>
    <lineage>
        <taxon>Eukaryota</taxon>
        <taxon>Fungi</taxon>
        <taxon>Dikarya</taxon>
        <taxon>Basidiomycota</taxon>
        <taxon>Agaricomycotina</taxon>
        <taxon>Agaricomycetes</taxon>
        <taxon>Agaricomycetidae</taxon>
        <taxon>Agaricales</taxon>
        <taxon>Agaricineae</taxon>
        <taxon>Psathyrellaceae</taxon>
        <taxon>Ephemerocybe</taxon>
    </lineage>
</organism>
<evidence type="ECO:0000313" key="2">
    <source>
        <dbReference type="Proteomes" id="UP000521943"/>
    </source>
</evidence>
<evidence type="ECO:0008006" key="3">
    <source>
        <dbReference type="Google" id="ProtNLM"/>
    </source>
</evidence>
<keyword evidence="2" id="KW-1185">Reference proteome</keyword>
<comment type="caution">
    <text evidence="1">The sequence shown here is derived from an EMBL/GenBank/DDBJ whole genome shotgun (WGS) entry which is preliminary data.</text>
</comment>
<protein>
    <recommendedName>
        <fullName evidence="3">F-box domain-containing protein</fullName>
    </recommendedName>
</protein>
<reference evidence="1 2" key="1">
    <citation type="submission" date="2020-07" db="EMBL/GenBank/DDBJ databases">
        <title>Comparative genomics of pyrophilous fungi reveals a link between fire events and developmental genes.</title>
        <authorList>
            <consortium name="DOE Joint Genome Institute"/>
            <person name="Steindorff A.S."/>
            <person name="Carver A."/>
            <person name="Calhoun S."/>
            <person name="Stillman K."/>
            <person name="Liu H."/>
            <person name="Lipzen A."/>
            <person name="Pangilinan J."/>
            <person name="Labutti K."/>
            <person name="Bruns T.D."/>
            <person name="Grigoriev I.V."/>
        </authorList>
    </citation>
    <scope>NUCLEOTIDE SEQUENCE [LARGE SCALE GENOMIC DNA]</scope>
    <source>
        <strain evidence="1 2">CBS 144469</strain>
    </source>
</reference>
<sequence>MDYNNKGMSEGSRVADLALEYLSQADWRIPRYKSKETSSTFWTRTHPGDKQHSIQIQIQLEMQTMSPVEDVAGRQPSSISPAHRLVEDLLSTIFQFCVDPLNREAPNSLAAESSALRSIHHVNRRWREVALGCPVLWGKAIDPDSCGVQWLDLVLRRSKKAPIFIVSKAPEAHVAPAKSMEKWKLLTDNFDRCVYLYALLGPGRSESGVYEVLWKGSASLKRCIIKSELSQAPTHLPGFGQWQGIILQPRSVGSRALFDGQAPNLQELKLVNCHLDSRKRPVSLPSLRSVSMLTLSTPHTQWMSGSVVLRSLFLTVLPPWNLSSASGESRTRTALPALQQLHITTGIAGGTEILDSIDTTDMCDFSLAITFPSFPPATTGDVTAFWDALFRHFWSSTFTSIAVKYDGAVSYFRATTSANRVLQVIMDTTHARLDYNSSEFSFLPTIPEVYQSPLQLSSYISWYTMVKRFSPTMTCVKTLEVDVIQNRSFPLDTMFLVSKLPAVETLRMQHSTTTDPTWYKILMVRYGDESQGKDGRLPAMLPKLQLLELPQDLPLSIRRELLDPYIAYRVAYHAPVTVSFRELSTHYESPIMF</sequence>
<evidence type="ECO:0000313" key="1">
    <source>
        <dbReference type="EMBL" id="KAF6743759.1"/>
    </source>
</evidence>
<gene>
    <name evidence="1" type="ORF">DFP72DRAFT_1079579</name>
</gene>
<dbReference type="AlphaFoldDB" id="A0A8H6HB84"/>
<proteinExistence type="predicted"/>
<dbReference type="EMBL" id="JACGCI010000136">
    <property type="protein sequence ID" value="KAF6743759.1"/>
    <property type="molecule type" value="Genomic_DNA"/>
</dbReference>
<accession>A0A8H6HB84</accession>